<protein>
    <recommendedName>
        <fullName evidence="3">IS110 family transposase</fullName>
    </recommendedName>
</protein>
<accession>A0A329EB24</accession>
<comment type="caution">
    <text evidence="1">The sequence shown here is derived from an EMBL/GenBank/DDBJ whole genome shotgun (WGS) entry which is preliminary data.</text>
</comment>
<organism evidence="1 2">
    <name type="scientific">Vibrio diazotrophicus</name>
    <dbReference type="NCBI Taxonomy" id="685"/>
    <lineage>
        <taxon>Bacteria</taxon>
        <taxon>Pseudomonadati</taxon>
        <taxon>Pseudomonadota</taxon>
        <taxon>Gammaproteobacteria</taxon>
        <taxon>Vibrionales</taxon>
        <taxon>Vibrionaceae</taxon>
        <taxon>Vibrio</taxon>
    </lineage>
</organism>
<evidence type="ECO:0000313" key="2">
    <source>
        <dbReference type="Proteomes" id="UP000248729"/>
    </source>
</evidence>
<sequence length="31" mass="3330">MANVHNYSTYVGLDAHKDTIAVAIASPERQG</sequence>
<evidence type="ECO:0000313" key="1">
    <source>
        <dbReference type="EMBL" id="RAS64360.1"/>
    </source>
</evidence>
<name>A0A329EB24_VIBDI</name>
<reference evidence="1 2" key="1">
    <citation type="submission" date="2018-06" db="EMBL/GenBank/DDBJ databases">
        <title>Freshwater and sediment microbial communities from various areas in North America, analyzing microbe dynamics in response to fracking.</title>
        <authorList>
            <person name="Lamendella R."/>
        </authorList>
    </citation>
    <scope>NUCLEOTIDE SEQUENCE [LARGE SCALE GENOMIC DNA]</scope>
    <source>
        <strain evidence="1 2">99A</strain>
    </source>
</reference>
<dbReference type="Proteomes" id="UP000248729">
    <property type="component" value="Unassembled WGS sequence"/>
</dbReference>
<dbReference type="EMBL" id="QLTR01000010">
    <property type="protein sequence ID" value="RAS64360.1"/>
    <property type="molecule type" value="Genomic_DNA"/>
</dbReference>
<gene>
    <name evidence="1" type="ORF">DET48_110146</name>
</gene>
<dbReference type="AlphaFoldDB" id="A0A329EB24"/>
<proteinExistence type="predicted"/>
<evidence type="ECO:0008006" key="3">
    <source>
        <dbReference type="Google" id="ProtNLM"/>
    </source>
</evidence>